<sequence length="98" mass="10208">MTRFASLPSTVSSWSSLRRLPFAAGACALLAALSACSSGPPLFLSDGRPTIQVQCPAAGDRDSCVQQARVRCAEAGYDTVDTTTTGDTFTLVFACKGK</sequence>
<name>A0A2S4M8P6_9BURK</name>
<dbReference type="AlphaFoldDB" id="A0A2S4M8P6"/>
<gene>
    <name evidence="2" type="ORF">B0G62_107145</name>
</gene>
<keyword evidence="1" id="KW-0732">Signal</keyword>
<proteinExistence type="predicted"/>
<keyword evidence="3" id="KW-1185">Reference proteome</keyword>
<evidence type="ECO:0000313" key="3">
    <source>
        <dbReference type="Proteomes" id="UP000237381"/>
    </source>
</evidence>
<reference evidence="2 3" key="1">
    <citation type="submission" date="2018-01" db="EMBL/GenBank/DDBJ databases">
        <title>Genomic Encyclopedia of Type Strains, Phase III (KMG-III): the genomes of soil and plant-associated and newly described type strains.</title>
        <authorList>
            <person name="Whitman W."/>
        </authorList>
    </citation>
    <scope>NUCLEOTIDE SEQUENCE [LARGE SCALE GENOMIC DNA]</scope>
    <source>
        <strain evidence="2 3">JCM 18070</strain>
    </source>
</reference>
<protein>
    <submittedName>
        <fullName evidence="2">Uncharacterized protein</fullName>
    </submittedName>
</protein>
<feature type="signal peptide" evidence="1">
    <location>
        <begin position="1"/>
        <end position="37"/>
    </location>
</feature>
<accession>A0A2S4M8P6</accession>
<evidence type="ECO:0000256" key="1">
    <source>
        <dbReference type="SAM" id="SignalP"/>
    </source>
</evidence>
<organism evidence="2 3">
    <name type="scientific">Paraburkholderia eburnea</name>
    <dbReference type="NCBI Taxonomy" id="1189126"/>
    <lineage>
        <taxon>Bacteria</taxon>
        <taxon>Pseudomonadati</taxon>
        <taxon>Pseudomonadota</taxon>
        <taxon>Betaproteobacteria</taxon>
        <taxon>Burkholderiales</taxon>
        <taxon>Burkholderiaceae</taxon>
        <taxon>Paraburkholderia</taxon>
    </lineage>
</organism>
<evidence type="ECO:0000313" key="2">
    <source>
        <dbReference type="EMBL" id="POR51118.1"/>
    </source>
</evidence>
<feature type="chain" id="PRO_5015466141" evidence="1">
    <location>
        <begin position="38"/>
        <end position="98"/>
    </location>
</feature>
<dbReference type="Proteomes" id="UP000237381">
    <property type="component" value="Unassembled WGS sequence"/>
</dbReference>
<dbReference type="EMBL" id="PQGA01000007">
    <property type="protein sequence ID" value="POR51118.1"/>
    <property type="molecule type" value="Genomic_DNA"/>
</dbReference>
<dbReference type="RefSeq" id="WP_227473235.1">
    <property type="nucleotide sequence ID" value="NZ_PQGA01000007.1"/>
</dbReference>
<comment type="caution">
    <text evidence="2">The sequence shown here is derived from an EMBL/GenBank/DDBJ whole genome shotgun (WGS) entry which is preliminary data.</text>
</comment>